<evidence type="ECO:0000259" key="4">
    <source>
        <dbReference type="SMART" id="SM00642"/>
    </source>
</evidence>
<dbReference type="InterPro" id="IPR014756">
    <property type="entry name" value="Ig_E-set"/>
</dbReference>
<dbReference type="RefSeq" id="WP_074756684.1">
    <property type="nucleotide sequence ID" value="NZ_FOGJ01000015.1"/>
</dbReference>
<dbReference type="Gene3D" id="3.90.400.10">
    <property type="entry name" value="Oligo-1,6-glucosidase, Domain 2"/>
    <property type="match status" value="1"/>
</dbReference>
<dbReference type="OrthoDB" id="9805159at2"/>
<keyword evidence="3 5" id="KW-0326">Glycosidase</keyword>
<protein>
    <submittedName>
        <fullName evidence="5">Glycosidase</fullName>
    </submittedName>
</protein>
<organism evidence="5 6">
    <name type="scientific">Butyrivibrio fibrisolvens</name>
    <dbReference type="NCBI Taxonomy" id="831"/>
    <lineage>
        <taxon>Bacteria</taxon>
        <taxon>Bacillati</taxon>
        <taxon>Bacillota</taxon>
        <taxon>Clostridia</taxon>
        <taxon>Lachnospirales</taxon>
        <taxon>Lachnospiraceae</taxon>
        <taxon>Butyrivibrio</taxon>
    </lineage>
</organism>
<dbReference type="InterPro" id="IPR004185">
    <property type="entry name" value="Glyco_hydro_13_lg-like_dom"/>
</dbReference>
<evidence type="ECO:0000256" key="3">
    <source>
        <dbReference type="ARBA" id="ARBA00023295"/>
    </source>
</evidence>
<dbReference type="SMART" id="SM00642">
    <property type="entry name" value="Aamy"/>
    <property type="match status" value="1"/>
</dbReference>
<dbReference type="CDD" id="cd02857">
    <property type="entry name" value="E_set_CDase_PDE_N"/>
    <property type="match status" value="1"/>
</dbReference>
<dbReference type="AlphaFoldDB" id="A0A1H9TP91"/>
<sequence>MNLGAIYHRTSDQYCYCLDTNSLVINIKTGYDIDHVYIIHGDPYEAGIMGGCERWSGKREEIFFKKSLKDHIWWTTTLFPEYKRCKYYFELHCGDECMYYFEDGFYTEDEMNQDGKALSYFIMPWMNPCDVFTTPSWVNDTVWYQIFPERFCNGDHSLDPDGVLDWEYKETGFRDFYGGDIKGIRDKIPYLKDLGITGIYLNPVFESKSNHKYNTRDYKKVDSHFGTNDDLRALVDEAHAAGIRVMLDAVFNHTGSDHPMWIDVLENGEKSRYASWYMVNKWPIETGRDTRDGRFYSFAFAEHMPKLNTSNPEVVDYLLDIIKFWIDTFDIDGLRFDVGNEVSHSFLRAVRYMTKRMKDDFYLLGEIWHDSVNWLRGDEYDAVMNYPLASAISDFWIYKDRDRRSFEYDINRCFTMYYSQVNDVLFNLLDSHDTNRLLDKVHGDIDVFYQQLAILFTMPGSPCIYYGTEVAMDGGFDPDCRRCMPWDQIDSGLRDAELSTMKALIAMRKSTPACKSRNFHFPNDIKEKRVISYLKLDESGTIAVYLNCEEGDVTIPISAGSEVLFARKWDGSDKDGTGVLGSKGVLIVRV</sequence>
<dbReference type="Proteomes" id="UP000182584">
    <property type="component" value="Unassembled WGS sequence"/>
</dbReference>
<name>A0A1H9TP91_BUTFI</name>
<evidence type="ECO:0000313" key="5">
    <source>
        <dbReference type="EMBL" id="SER99160.1"/>
    </source>
</evidence>
<dbReference type="Gene3D" id="2.60.40.10">
    <property type="entry name" value="Immunoglobulins"/>
    <property type="match status" value="1"/>
</dbReference>
<dbReference type="SUPFAM" id="SSF81296">
    <property type="entry name" value="E set domains"/>
    <property type="match status" value="1"/>
</dbReference>
<proteinExistence type="inferred from homology"/>
<dbReference type="InterPro" id="IPR013783">
    <property type="entry name" value="Ig-like_fold"/>
</dbReference>
<evidence type="ECO:0000313" key="6">
    <source>
        <dbReference type="Proteomes" id="UP000182584"/>
    </source>
</evidence>
<dbReference type="InterPro" id="IPR045857">
    <property type="entry name" value="O16G_dom_2"/>
</dbReference>
<feature type="domain" description="Glycosyl hydrolase family 13 catalytic" evidence="4">
    <location>
        <begin position="145"/>
        <end position="508"/>
    </location>
</feature>
<dbReference type="PANTHER" id="PTHR10357">
    <property type="entry name" value="ALPHA-AMYLASE FAMILY MEMBER"/>
    <property type="match status" value="1"/>
</dbReference>
<dbReference type="InterPro" id="IPR017853">
    <property type="entry name" value="GH"/>
</dbReference>
<dbReference type="GO" id="GO:0004553">
    <property type="term" value="F:hydrolase activity, hydrolyzing O-glycosyl compounds"/>
    <property type="evidence" value="ECO:0007669"/>
    <property type="project" value="InterPro"/>
</dbReference>
<dbReference type="Pfam" id="PF00128">
    <property type="entry name" value="Alpha-amylase"/>
    <property type="match status" value="1"/>
</dbReference>
<gene>
    <name evidence="5" type="ORF">SAMN04487884_11595</name>
</gene>
<comment type="similarity">
    <text evidence="1">Belongs to the glycosyl hydrolase 13 family.</text>
</comment>
<dbReference type="EMBL" id="FOGJ01000015">
    <property type="protein sequence ID" value="SER99160.1"/>
    <property type="molecule type" value="Genomic_DNA"/>
</dbReference>
<dbReference type="GO" id="GO:0005975">
    <property type="term" value="P:carbohydrate metabolic process"/>
    <property type="evidence" value="ECO:0007669"/>
    <property type="project" value="InterPro"/>
</dbReference>
<keyword evidence="2" id="KW-0378">Hydrolase</keyword>
<accession>A0A1H9TP91</accession>
<reference evidence="5 6" key="1">
    <citation type="submission" date="2016-10" db="EMBL/GenBank/DDBJ databases">
        <authorList>
            <person name="de Groot N.N."/>
        </authorList>
    </citation>
    <scope>NUCLEOTIDE SEQUENCE [LARGE SCALE GENOMIC DNA]</scope>
    <source>
        <strain evidence="5 6">AR40</strain>
    </source>
</reference>
<dbReference type="CDD" id="cd11338">
    <property type="entry name" value="AmyAc_CMD"/>
    <property type="match status" value="1"/>
</dbReference>
<evidence type="ECO:0000256" key="2">
    <source>
        <dbReference type="ARBA" id="ARBA00022801"/>
    </source>
</evidence>
<dbReference type="Pfam" id="PF02903">
    <property type="entry name" value="Alpha-amylase_N"/>
    <property type="match status" value="1"/>
</dbReference>
<evidence type="ECO:0000256" key="1">
    <source>
        <dbReference type="ARBA" id="ARBA00008061"/>
    </source>
</evidence>
<dbReference type="PANTHER" id="PTHR10357:SF210">
    <property type="entry name" value="MALTODEXTRIN GLUCOSIDASE"/>
    <property type="match status" value="1"/>
</dbReference>
<dbReference type="InterPro" id="IPR006047">
    <property type="entry name" value="GH13_cat_dom"/>
</dbReference>
<dbReference type="SUPFAM" id="SSF51445">
    <property type="entry name" value="(Trans)glycosidases"/>
    <property type="match status" value="1"/>
</dbReference>
<dbReference type="eggNOG" id="COG0366">
    <property type="taxonomic scope" value="Bacteria"/>
</dbReference>
<dbReference type="Gene3D" id="3.20.20.80">
    <property type="entry name" value="Glycosidases"/>
    <property type="match status" value="1"/>
</dbReference>